<dbReference type="RefSeq" id="WP_000204565.1">
    <property type="nucleotide sequence ID" value="NZ_CADDXE010000017.1"/>
</dbReference>
<dbReference type="EMBL" id="VSGZ01000027">
    <property type="protein sequence ID" value="TXY93351.1"/>
    <property type="molecule type" value="Genomic_DNA"/>
</dbReference>
<comment type="caution">
    <text evidence="1">The sequence shown here is derived from an EMBL/GenBank/DDBJ whole genome shotgun (WGS) entry which is preliminary data.</text>
</comment>
<dbReference type="AlphaFoldDB" id="A0A8B5ZKS1"/>
<dbReference type="Proteomes" id="UP000323583">
    <property type="component" value="Unassembled WGS sequence"/>
</dbReference>
<proteinExistence type="predicted"/>
<name>A0A8B5ZKS1_VIBCL</name>
<protein>
    <submittedName>
        <fullName evidence="1">Uncharacterized protein</fullName>
    </submittedName>
</protein>
<organism evidence="1 2">
    <name type="scientific">Vibrio cholerae</name>
    <dbReference type="NCBI Taxonomy" id="666"/>
    <lineage>
        <taxon>Bacteria</taxon>
        <taxon>Pseudomonadati</taxon>
        <taxon>Pseudomonadota</taxon>
        <taxon>Gammaproteobacteria</taxon>
        <taxon>Vibrionales</taxon>
        <taxon>Vibrionaceae</taxon>
        <taxon>Vibrio</taxon>
    </lineage>
</organism>
<gene>
    <name evidence="1" type="ORF">FXE67_04260</name>
</gene>
<sequence>MTSSSFQVIDAKSYFNIMVKPQYEQFLAQNSCVKSALLSTMLTYHMYEWAHPKEKFSIERFEKRYPEQKELANLFEMARDITNGLKHFKVKPTTTRSQRGFSSAFSNAFARPLIIVSPSGEEISVDQFLEKMVMFWQRNIEKVA</sequence>
<evidence type="ECO:0000313" key="2">
    <source>
        <dbReference type="Proteomes" id="UP000323583"/>
    </source>
</evidence>
<evidence type="ECO:0000313" key="1">
    <source>
        <dbReference type="EMBL" id="TXY93351.1"/>
    </source>
</evidence>
<reference evidence="1 2" key="1">
    <citation type="submission" date="2019-06" db="EMBL/GenBank/DDBJ databases">
        <title>Vibrio cholerae phylogeny based on whole-genome sequencing reveals genetic diversity and population strucutre.</title>
        <authorList>
            <person name="Zhiqiu Y."/>
            <person name="Bin L."/>
            <person name="Lingyan J."/>
        </authorList>
    </citation>
    <scope>NUCLEOTIDE SEQUENCE [LARGE SCALE GENOMIC DNA]</scope>
    <source>
        <strain evidence="1 2">N2768</strain>
    </source>
</reference>
<accession>A0A8B5ZKS1</accession>